<comment type="caution">
    <text evidence="1">The sequence shown here is derived from an EMBL/GenBank/DDBJ whole genome shotgun (WGS) entry which is preliminary data.</text>
</comment>
<keyword evidence="2" id="KW-1185">Reference proteome</keyword>
<evidence type="ECO:0000313" key="2">
    <source>
        <dbReference type="Proteomes" id="UP000265520"/>
    </source>
</evidence>
<accession>A0A392NDI5</accession>
<dbReference type="EMBL" id="LXQA010034478">
    <property type="protein sequence ID" value="MCH97259.1"/>
    <property type="molecule type" value="Genomic_DNA"/>
</dbReference>
<evidence type="ECO:0000313" key="1">
    <source>
        <dbReference type="EMBL" id="MCH97259.1"/>
    </source>
</evidence>
<proteinExistence type="predicted"/>
<protein>
    <submittedName>
        <fullName evidence="1">Uncharacterized protein</fullName>
    </submittedName>
</protein>
<gene>
    <name evidence="1" type="ORF">A2U01_0018252</name>
</gene>
<name>A0A392NDI5_9FABA</name>
<reference evidence="1 2" key="1">
    <citation type="journal article" date="2018" name="Front. Plant Sci.">
        <title>Red Clover (Trifolium pratense) and Zigzag Clover (T. medium) - A Picture of Genomic Similarities and Differences.</title>
        <authorList>
            <person name="Dluhosova J."/>
            <person name="Istvanek J."/>
            <person name="Nedelnik J."/>
            <person name="Repkova J."/>
        </authorList>
    </citation>
    <scope>NUCLEOTIDE SEQUENCE [LARGE SCALE GENOMIC DNA]</scope>
    <source>
        <strain evidence="2">cv. 10/8</strain>
        <tissue evidence="1">Leaf</tissue>
    </source>
</reference>
<organism evidence="1 2">
    <name type="scientific">Trifolium medium</name>
    <dbReference type="NCBI Taxonomy" id="97028"/>
    <lineage>
        <taxon>Eukaryota</taxon>
        <taxon>Viridiplantae</taxon>
        <taxon>Streptophyta</taxon>
        <taxon>Embryophyta</taxon>
        <taxon>Tracheophyta</taxon>
        <taxon>Spermatophyta</taxon>
        <taxon>Magnoliopsida</taxon>
        <taxon>eudicotyledons</taxon>
        <taxon>Gunneridae</taxon>
        <taxon>Pentapetalae</taxon>
        <taxon>rosids</taxon>
        <taxon>fabids</taxon>
        <taxon>Fabales</taxon>
        <taxon>Fabaceae</taxon>
        <taxon>Papilionoideae</taxon>
        <taxon>50 kb inversion clade</taxon>
        <taxon>NPAAA clade</taxon>
        <taxon>Hologalegina</taxon>
        <taxon>IRL clade</taxon>
        <taxon>Trifolieae</taxon>
        <taxon>Trifolium</taxon>
    </lineage>
</organism>
<dbReference type="AlphaFoldDB" id="A0A392NDI5"/>
<sequence length="68" mass="7844">MYTITHYKEQNGYRSHMLSVVNSMELSDFDALSWVRFSEHPHSDACLELFYYEFAVEVFALEGDGTGA</sequence>
<dbReference type="Proteomes" id="UP000265520">
    <property type="component" value="Unassembled WGS sequence"/>
</dbReference>